<evidence type="ECO:0000256" key="2">
    <source>
        <dbReference type="ARBA" id="ARBA00022692"/>
    </source>
</evidence>
<dbReference type="PANTHER" id="PTHR43220">
    <property type="match status" value="1"/>
</dbReference>
<evidence type="ECO:0000256" key="6">
    <source>
        <dbReference type="SAM" id="Phobius"/>
    </source>
</evidence>
<gene>
    <name evidence="7" type="primary">TMEM41A</name>
    <name evidence="7" type="ORF">BGZ96_006751</name>
</gene>
<sequence length="763" mass="82950">MSILAHSAVSTTVSAAALGRFHTTNKGDSFGRQRSSSFNKPSPYLQPAAGAGVRKSPLMTANSLSREPGSHLDLSAPLSAPSVSSTSSSQSIPESSFVPSSPSISSKAQSQFAGNNLDRNNFAQSSYPSTNNNINSTAGQPWLNLPSPTDINSDLQGDQAQTNAPTICTGRSRSNTLTNTGTAPAEVAAAAINTQFDHVMRPRRPSLVNRPSGSINHVSPSFAQQDSINNNSVNNNNMNNTVSATVPSLHIYPPTSVLPQYHDIITTDNDNDIDSDSLDTTKGTATASWTTYQLGFLPRILVLIGLFGMSLGGLYLLGQVLPPLSLPKSIDDVKVDAEILQEFATATYEGWIRTFWVFSVVYMWKQCFGIPGSAFLNILAGALYGPWFGTVLTSLLTTLGSVLAYFMSFFLMEPILNRYASTRLDQMRTQIQKKTSRSSGKSSNTATTTSTATSTSSSLSPSASTVSTGPSTSIRGTLRTRSSSFTSRKTDGTDQDLSSSSMYSYPYQLAAANVLSSSSPAVTSSHRDDMEIHESEGLLSEENNIEKVSSSNNNNNDRLLDMDGDSKEVDDSADNQDEEEGTSLFMQLLLIRLFPLTPYWFINLASPLVGVPVIPFMTSMFLGCMPYNYICAQAGAILGEIHELRDIYQQPWILFQIVMVLVLSAAAFWLSKRSKKQQMEKEQGGAKSRSSEEEEMREGNDESTHSLLRQHRFVSDHNNGGQDEELNAIEENLPMTVLGSHDRVPSRNSKRDSAIIDMSAYHY</sequence>
<feature type="region of interest" description="Disordered" evidence="5">
    <location>
        <begin position="679"/>
        <end position="706"/>
    </location>
</feature>
<dbReference type="EMBL" id="JAAAIM010000033">
    <property type="protein sequence ID" value="KAG0297372.1"/>
    <property type="molecule type" value="Genomic_DNA"/>
</dbReference>
<feature type="compositionally biased region" description="Polar residues" evidence="5">
    <location>
        <begin position="146"/>
        <end position="174"/>
    </location>
</feature>
<feature type="region of interest" description="Disordered" evidence="5">
    <location>
        <begin position="430"/>
        <end position="499"/>
    </location>
</feature>
<keyword evidence="8" id="KW-1185">Reference proteome</keyword>
<evidence type="ECO:0000256" key="5">
    <source>
        <dbReference type="SAM" id="MobiDB-lite"/>
    </source>
</evidence>
<evidence type="ECO:0000256" key="4">
    <source>
        <dbReference type="ARBA" id="ARBA00023136"/>
    </source>
</evidence>
<feature type="transmembrane region" description="Helical" evidence="6">
    <location>
        <begin position="652"/>
        <end position="671"/>
    </location>
</feature>
<comment type="subcellular location">
    <subcellularLocation>
        <location evidence="1">Membrane</location>
        <topology evidence="1">Multi-pass membrane protein</topology>
    </subcellularLocation>
</comment>
<feature type="compositionally biased region" description="Low complexity" evidence="5">
    <location>
        <begin position="438"/>
        <end position="468"/>
    </location>
</feature>
<evidence type="ECO:0000313" key="8">
    <source>
        <dbReference type="Proteomes" id="UP001194696"/>
    </source>
</evidence>
<accession>A0ABQ7KFW2</accession>
<feature type="region of interest" description="Disordered" evidence="5">
    <location>
        <begin position="23"/>
        <end position="174"/>
    </location>
</feature>
<feature type="compositionally biased region" description="Low complexity" evidence="5">
    <location>
        <begin position="540"/>
        <end position="556"/>
    </location>
</feature>
<keyword evidence="2 6" id="KW-0812">Transmembrane</keyword>
<feature type="transmembrane region" description="Helical" evidence="6">
    <location>
        <begin position="391"/>
        <end position="412"/>
    </location>
</feature>
<protein>
    <submittedName>
        <fullName evidence="7">Transmembrane protein 41A</fullName>
    </submittedName>
</protein>
<feature type="compositionally biased region" description="Basic and acidic residues" evidence="5">
    <location>
        <begin position="558"/>
        <end position="570"/>
    </location>
</feature>
<feature type="transmembrane region" description="Helical" evidence="6">
    <location>
        <begin position="596"/>
        <end position="617"/>
    </location>
</feature>
<evidence type="ECO:0000313" key="7">
    <source>
        <dbReference type="EMBL" id="KAG0297372.1"/>
    </source>
</evidence>
<name>A0ABQ7KFW2_9FUNG</name>
<feature type="compositionally biased region" description="Polar residues" evidence="5">
    <location>
        <begin position="23"/>
        <end position="40"/>
    </location>
</feature>
<reference evidence="7 8" key="1">
    <citation type="journal article" date="2020" name="Fungal Divers.">
        <title>Resolving the Mortierellaceae phylogeny through synthesis of multi-gene phylogenetics and phylogenomics.</title>
        <authorList>
            <person name="Vandepol N."/>
            <person name="Liber J."/>
            <person name="Desiro A."/>
            <person name="Na H."/>
            <person name="Kennedy M."/>
            <person name="Barry K."/>
            <person name="Grigoriev I.V."/>
            <person name="Miller A.N."/>
            <person name="O'Donnell K."/>
            <person name="Stajich J.E."/>
            <person name="Bonito G."/>
        </authorList>
    </citation>
    <scope>NUCLEOTIDE SEQUENCE [LARGE SCALE GENOMIC DNA]</scope>
    <source>
        <strain evidence="7 8">AD045</strain>
    </source>
</reference>
<comment type="caution">
    <text evidence="7">The sequence shown here is derived from an EMBL/GenBank/DDBJ whole genome shotgun (WGS) entry which is preliminary data.</text>
</comment>
<keyword evidence="3 6" id="KW-1133">Transmembrane helix</keyword>
<evidence type="ECO:0000256" key="1">
    <source>
        <dbReference type="ARBA" id="ARBA00004141"/>
    </source>
</evidence>
<dbReference type="InterPro" id="IPR045014">
    <property type="entry name" value="TM41A/B"/>
</dbReference>
<evidence type="ECO:0000256" key="3">
    <source>
        <dbReference type="ARBA" id="ARBA00022989"/>
    </source>
</evidence>
<feature type="compositionally biased region" description="Low complexity" evidence="5">
    <location>
        <begin position="475"/>
        <end position="487"/>
    </location>
</feature>
<feature type="region of interest" description="Disordered" evidence="5">
    <location>
        <begin position="535"/>
        <end position="577"/>
    </location>
</feature>
<organism evidence="7 8">
    <name type="scientific">Linnemannia gamsii</name>
    <dbReference type="NCBI Taxonomy" id="64522"/>
    <lineage>
        <taxon>Eukaryota</taxon>
        <taxon>Fungi</taxon>
        <taxon>Fungi incertae sedis</taxon>
        <taxon>Mucoromycota</taxon>
        <taxon>Mortierellomycotina</taxon>
        <taxon>Mortierellomycetes</taxon>
        <taxon>Mortierellales</taxon>
        <taxon>Mortierellaceae</taxon>
        <taxon>Linnemannia</taxon>
    </lineage>
</organism>
<keyword evidence="4 6" id="KW-0472">Membrane</keyword>
<feature type="compositionally biased region" description="Polar residues" evidence="5">
    <location>
        <begin position="112"/>
        <end position="139"/>
    </location>
</feature>
<feature type="transmembrane region" description="Helical" evidence="6">
    <location>
        <begin position="367"/>
        <end position="385"/>
    </location>
</feature>
<proteinExistence type="predicted"/>
<dbReference type="PANTHER" id="PTHR43220:SF21">
    <property type="entry name" value="TRANSMEMBRANE PROTEIN 41A"/>
    <property type="match status" value="1"/>
</dbReference>
<feature type="transmembrane region" description="Helical" evidence="6">
    <location>
        <begin position="296"/>
        <end position="318"/>
    </location>
</feature>
<feature type="compositionally biased region" description="Low complexity" evidence="5">
    <location>
        <begin position="75"/>
        <end position="111"/>
    </location>
</feature>
<dbReference type="Proteomes" id="UP001194696">
    <property type="component" value="Unassembled WGS sequence"/>
</dbReference>